<reference evidence="1 2" key="1">
    <citation type="submission" date="2010-12" db="EMBL/GenBank/DDBJ databases">
        <authorList>
            <person name="Muzny D."/>
            <person name="Qin X."/>
            <person name="Deng J."/>
            <person name="Jiang H."/>
            <person name="Liu Y."/>
            <person name="Qu J."/>
            <person name="Song X.-Z."/>
            <person name="Zhang L."/>
            <person name="Thornton R."/>
            <person name="Coyle M."/>
            <person name="Francisco L."/>
            <person name="Jackson L."/>
            <person name="Javaid M."/>
            <person name="Korchina V."/>
            <person name="Kovar C."/>
            <person name="Mata R."/>
            <person name="Mathew T."/>
            <person name="Ngo R."/>
            <person name="Nguyen L."/>
            <person name="Nguyen N."/>
            <person name="Okwuonu G."/>
            <person name="Ongeri F."/>
            <person name="Pham C."/>
            <person name="Simmons D."/>
            <person name="Wilczek-Boney K."/>
            <person name="Hale W."/>
            <person name="Jakkamsetti A."/>
            <person name="Pham P."/>
            <person name="Ruth R."/>
            <person name="San Lucas F."/>
            <person name="Warren J."/>
            <person name="Zhang J."/>
            <person name="Zhao Z."/>
            <person name="Zhou C."/>
            <person name="Zhu D."/>
            <person name="Lee S."/>
            <person name="Bess C."/>
            <person name="Blankenburg K."/>
            <person name="Forbes L."/>
            <person name="Fu Q."/>
            <person name="Gubbala S."/>
            <person name="Hirani K."/>
            <person name="Jayaseelan J.C."/>
            <person name="Lara F."/>
            <person name="Munidasa M."/>
            <person name="Palculict T."/>
            <person name="Patil S."/>
            <person name="Pu L.-L."/>
            <person name="Saada N."/>
            <person name="Tang L."/>
            <person name="Weissenberger G."/>
            <person name="Zhu Y."/>
            <person name="Hemphill L."/>
            <person name="Shang Y."/>
            <person name="Youmans B."/>
            <person name="Ayvaz T."/>
            <person name="Ross M."/>
            <person name="Santibanez J."/>
            <person name="Aqrawi P."/>
            <person name="Gross S."/>
            <person name="Joshi V."/>
            <person name="Fowler G."/>
            <person name="Nazareth L."/>
            <person name="Reid J."/>
            <person name="Worley K."/>
            <person name="Petrosino J."/>
            <person name="Highlander S."/>
            <person name="Gibbs R."/>
        </authorList>
    </citation>
    <scope>NUCLEOTIDE SEQUENCE [LARGE SCALE GENOMIC DNA]</scope>
    <source>
        <strain evidence="1 2">ATCC 9812</strain>
    </source>
</reference>
<dbReference type="InterPro" id="IPR036388">
    <property type="entry name" value="WH-like_DNA-bd_sf"/>
</dbReference>
<gene>
    <name evidence="1" type="ORF">HMPREF0819_0962</name>
</gene>
<dbReference type="Gene3D" id="1.10.10.10">
    <property type="entry name" value="Winged helix-like DNA-binding domain superfamily/Winged helix DNA-binding domain"/>
    <property type="match status" value="1"/>
</dbReference>
<evidence type="ECO:0000313" key="1">
    <source>
        <dbReference type="EMBL" id="EFW88819.1"/>
    </source>
</evidence>
<dbReference type="Proteomes" id="UP000005699">
    <property type="component" value="Unassembled WGS sequence"/>
</dbReference>
<dbReference type="InterPro" id="IPR036390">
    <property type="entry name" value="WH_DNA-bd_sf"/>
</dbReference>
<dbReference type="AlphaFoldDB" id="E8JPN9"/>
<organism evidence="1 2">
    <name type="scientific">Streptococcus equinus ATCC 9812</name>
    <dbReference type="NCBI Taxonomy" id="525379"/>
    <lineage>
        <taxon>Bacteria</taxon>
        <taxon>Bacillati</taxon>
        <taxon>Bacillota</taxon>
        <taxon>Bacilli</taxon>
        <taxon>Lactobacillales</taxon>
        <taxon>Streptococcaceae</taxon>
        <taxon>Streptococcus</taxon>
    </lineage>
</organism>
<dbReference type="EMBL" id="AEVB01000029">
    <property type="protein sequence ID" value="EFW88819.1"/>
    <property type="molecule type" value="Genomic_DNA"/>
</dbReference>
<evidence type="ECO:0008006" key="3">
    <source>
        <dbReference type="Google" id="ProtNLM"/>
    </source>
</evidence>
<comment type="caution">
    <text evidence="1">The sequence shown here is derived from an EMBL/GenBank/DDBJ whole genome shotgun (WGS) entry which is preliminary data.</text>
</comment>
<dbReference type="HOGENOM" id="CLU_3104321_0_0_9"/>
<sequence length="51" mass="5865">MTKIIEKLNRRDLVYLVPNSRTKHIHLSEKGKDLADVIAETFLVLDKNSSN</sequence>
<dbReference type="RefSeq" id="WP_004232845.1">
    <property type="nucleotide sequence ID" value="NZ_GL698429.1"/>
</dbReference>
<accession>E8JPN9</accession>
<dbReference type="SUPFAM" id="SSF46785">
    <property type="entry name" value="Winged helix' DNA-binding domain"/>
    <property type="match status" value="1"/>
</dbReference>
<name>E8JPN9_STREI</name>
<proteinExistence type="predicted"/>
<evidence type="ECO:0000313" key="2">
    <source>
        <dbReference type="Proteomes" id="UP000005699"/>
    </source>
</evidence>
<protein>
    <recommendedName>
        <fullName evidence="3">HTH marR-type domain-containing protein</fullName>
    </recommendedName>
</protein>